<name>A0A2P8GQA8_9BACT</name>
<evidence type="ECO:0000313" key="5">
    <source>
        <dbReference type="Proteomes" id="UP000240978"/>
    </source>
</evidence>
<keyword evidence="1" id="KW-0472">Membrane</keyword>
<dbReference type="GO" id="GO:0016989">
    <property type="term" value="F:sigma factor antagonist activity"/>
    <property type="evidence" value="ECO:0007669"/>
    <property type="project" value="TreeGrafter"/>
</dbReference>
<feature type="domain" description="Protein FecR C-terminal" evidence="3">
    <location>
        <begin position="261"/>
        <end position="328"/>
    </location>
</feature>
<evidence type="ECO:0000259" key="2">
    <source>
        <dbReference type="Pfam" id="PF04773"/>
    </source>
</evidence>
<reference evidence="4 5" key="1">
    <citation type="submission" date="2018-03" db="EMBL/GenBank/DDBJ databases">
        <title>Genomic Encyclopedia of Archaeal and Bacterial Type Strains, Phase II (KMG-II): from individual species to whole genera.</title>
        <authorList>
            <person name="Goeker M."/>
        </authorList>
    </citation>
    <scope>NUCLEOTIDE SEQUENCE [LARGE SCALE GENOMIC DNA]</scope>
    <source>
        <strain evidence="4 5">DSM 18107</strain>
    </source>
</reference>
<keyword evidence="1" id="KW-1133">Transmembrane helix</keyword>
<feature type="domain" description="FecR protein" evidence="2">
    <location>
        <begin position="128"/>
        <end position="217"/>
    </location>
</feature>
<protein>
    <submittedName>
        <fullName evidence="4">FecR family protein</fullName>
    </submittedName>
</protein>
<evidence type="ECO:0000256" key="1">
    <source>
        <dbReference type="SAM" id="Phobius"/>
    </source>
</evidence>
<evidence type="ECO:0000313" key="4">
    <source>
        <dbReference type="EMBL" id="PSL36158.1"/>
    </source>
</evidence>
<dbReference type="EMBL" id="PYGK01000001">
    <property type="protein sequence ID" value="PSL36158.1"/>
    <property type="molecule type" value="Genomic_DNA"/>
</dbReference>
<proteinExistence type="predicted"/>
<evidence type="ECO:0000259" key="3">
    <source>
        <dbReference type="Pfam" id="PF16344"/>
    </source>
</evidence>
<dbReference type="Pfam" id="PF16344">
    <property type="entry name" value="FecR_C"/>
    <property type="match status" value="1"/>
</dbReference>
<dbReference type="Pfam" id="PF04773">
    <property type="entry name" value="FecR"/>
    <property type="match status" value="1"/>
</dbReference>
<comment type="caution">
    <text evidence="4">The sequence shown here is derived from an EMBL/GenBank/DDBJ whole genome shotgun (WGS) entry which is preliminary data.</text>
</comment>
<sequence length="334" mass="36983">MSKQQNIAITEALLIKYLAGEASPEEAITIDEWVEQTPDNNRLLQQYLQVWSHAGKEGAYNAPDLQRELKRLNISASLPAEDHKTPVLRALFIRRAVAAAFILVLGAALLVFLHPWKTTKTPPMLALTSPHDILRDTLPDHSRVTLAPGGRLEHPAVFDGPDRTVQLQGEAFFSINPDASKPFIVRTGTADIKVIGTAFNVKTSNDSVTIAVDNGAVLFFDNHDSVIVKGGMQSVYRVDTHRFSVTKMESSNDYAYATKTFHFEATRLESVVSALEKAYNVKIVLENKRLADCTITTSFTDMPIQYVMEVISASLSLQYRITGSTIYVQGNECN</sequence>
<keyword evidence="1" id="KW-0812">Transmembrane</keyword>
<dbReference type="Gene3D" id="3.55.50.30">
    <property type="match status" value="1"/>
</dbReference>
<dbReference type="InterPro" id="IPR032508">
    <property type="entry name" value="FecR_C"/>
</dbReference>
<keyword evidence="5" id="KW-1185">Reference proteome</keyword>
<dbReference type="InterPro" id="IPR012373">
    <property type="entry name" value="Ferrdict_sens_TM"/>
</dbReference>
<dbReference type="Gene3D" id="2.60.120.1440">
    <property type="match status" value="1"/>
</dbReference>
<dbReference type="Proteomes" id="UP000240978">
    <property type="component" value="Unassembled WGS sequence"/>
</dbReference>
<feature type="transmembrane region" description="Helical" evidence="1">
    <location>
        <begin position="96"/>
        <end position="116"/>
    </location>
</feature>
<dbReference type="OrthoDB" id="1452822at2"/>
<dbReference type="RefSeq" id="WP_106600662.1">
    <property type="nucleotide sequence ID" value="NZ_PYGK01000001.1"/>
</dbReference>
<dbReference type="InterPro" id="IPR006860">
    <property type="entry name" value="FecR"/>
</dbReference>
<dbReference type="PANTHER" id="PTHR30273">
    <property type="entry name" value="PERIPLASMIC SIGNAL SENSOR AND SIGMA FACTOR ACTIVATOR FECR-RELATED"/>
    <property type="match status" value="1"/>
</dbReference>
<dbReference type="PIRSF" id="PIRSF018266">
    <property type="entry name" value="FecR"/>
    <property type="match status" value="1"/>
</dbReference>
<organism evidence="4 5">
    <name type="scientific">Chitinophaga ginsengisoli</name>
    <dbReference type="NCBI Taxonomy" id="363837"/>
    <lineage>
        <taxon>Bacteria</taxon>
        <taxon>Pseudomonadati</taxon>
        <taxon>Bacteroidota</taxon>
        <taxon>Chitinophagia</taxon>
        <taxon>Chitinophagales</taxon>
        <taxon>Chitinophagaceae</taxon>
        <taxon>Chitinophaga</taxon>
    </lineage>
</organism>
<dbReference type="AlphaFoldDB" id="A0A2P8GQA8"/>
<dbReference type="PANTHER" id="PTHR30273:SF2">
    <property type="entry name" value="PROTEIN FECR"/>
    <property type="match status" value="1"/>
</dbReference>
<gene>
    <name evidence="4" type="ORF">CLV42_101927</name>
</gene>
<accession>A0A2P8GQA8</accession>